<comment type="caution">
    <text evidence="2">The sequence shown here is derived from an EMBL/GenBank/DDBJ whole genome shotgun (WGS) entry which is preliminary data.</text>
</comment>
<organism evidence="2 3">
    <name type="scientific">Pseudomonas protegens</name>
    <dbReference type="NCBI Taxonomy" id="380021"/>
    <lineage>
        <taxon>Bacteria</taxon>
        <taxon>Pseudomonadati</taxon>
        <taxon>Pseudomonadota</taxon>
        <taxon>Gammaproteobacteria</taxon>
        <taxon>Pseudomonadales</taxon>
        <taxon>Pseudomonadaceae</taxon>
        <taxon>Pseudomonas</taxon>
    </lineage>
</organism>
<dbReference type="PANTHER" id="PTHR33993">
    <property type="entry name" value="GLYOXALASE-RELATED"/>
    <property type="match status" value="1"/>
</dbReference>
<dbReference type="PROSITE" id="PS51819">
    <property type="entry name" value="VOC"/>
    <property type="match status" value="1"/>
</dbReference>
<protein>
    <submittedName>
        <fullName evidence="2">VOC family protein</fullName>
    </submittedName>
</protein>
<proteinExistence type="predicted"/>
<gene>
    <name evidence="2" type="ORF">C5U62_20555</name>
</gene>
<reference evidence="2 3" key="1">
    <citation type="submission" date="2018-03" db="EMBL/GenBank/DDBJ databases">
        <title>Draft genome sequence of the plant growth promoting rhizobacterium Pseudomonas protegens strain BNJ-SS-45 isolated from wheat (Triticum aestivum) rhizosphere.</title>
        <authorList>
            <person name="Bajpai A."/>
            <person name="Shende K."/>
            <person name="Meena N."/>
            <person name="Upadhyayula S.R."/>
            <person name="Suravajhala P."/>
            <person name="Medicherla K.M."/>
            <person name="Johri B.N."/>
        </authorList>
    </citation>
    <scope>NUCLEOTIDE SEQUENCE [LARGE SCALE GENOMIC DNA]</scope>
    <source>
        <strain evidence="2 3">BNJ-SS-45</strain>
    </source>
</reference>
<dbReference type="EMBL" id="PYJM01000005">
    <property type="protein sequence ID" value="PUA43045.1"/>
    <property type="molecule type" value="Genomic_DNA"/>
</dbReference>
<dbReference type="Pfam" id="PF18029">
    <property type="entry name" value="Glyoxalase_6"/>
    <property type="match status" value="1"/>
</dbReference>
<evidence type="ECO:0000313" key="2">
    <source>
        <dbReference type="EMBL" id="PUA43045.1"/>
    </source>
</evidence>
<dbReference type="RefSeq" id="WP_060839565.1">
    <property type="nucleotide sequence ID" value="NZ_PYJM01000005.1"/>
</dbReference>
<feature type="domain" description="VOC" evidence="1">
    <location>
        <begin position="4"/>
        <end position="111"/>
    </location>
</feature>
<evidence type="ECO:0000259" key="1">
    <source>
        <dbReference type="PROSITE" id="PS51819"/>
    </source>
</evidence>
<dbReference type="InterPro" id="IPR029068">
    <property type="entry name" value="Glyas_Bleomycin-R_OHBP_Dase"/>
</dbReference>
<dbReference type="Proteomes" id="UP000244178">
    <property type="component" value="Unassembled WGS sequence"/>
</dbReference>
<dbReference type="PANTHER" id="PTHR33993:SF14">
    <property type="entry name" value="GB|AAF24581.1"/>
    <property type="match status" value="1"/>
</dbReference>
<dbReference type="InterPro" id="IPR041581">
    <property type="entry name" value="Glyoxalase_6"/>
</dbReference>
<dbReference type="InterPro" id="IPR052164">
    <property type="entry name" value="Anthracycline_SecMetBiosynth"/>
</dbReference>
<dbReference type="AlphaFoldDB" id="A0A2T6GFW8"/>
<name>A0A2T6GFW8_9PSED</name>
<sequence>MSGSLSHVEIGVVDGPQSRVFFQGLFGWSPQPMGATQDAWLQAPSVRVGVHGDDPQSRMVLYFRVSDMTDSVARVLALGGRAGDISPPEPGFGRFCLCHDPQGVCFGLHQPDCPGS</sequence>
<evidence type="ECO:0000313" key="3">
    <source>
        <dbReference type="Proteomes" id="UP000244178"/>
    </source>
</evidence>
<dbReference type="InterPro" id="IPR037523">
    <property type="entry name" value="VOC_core"/>
</dbReference>
<dbReference type="Gene3D" id="3.10.180.10">
    <property type="entry name" value="2,3-Dihydroxybiphenyl 1,2-Dioxygenase, domain 1"/>
    <property type="match status" value="1"/>
</dbReference>
<accession>A0A2T6GFW8</accession>
<dbReference type="SUPFAM" id="SSF54593">
    <property type="entry name" value="Glyoxalase/Bleomycin resistance protein/Dihydroxybiphenyl dioxygenase"/>
    <property type="match status" value="1"/>
</dbReference>